<name>A0ACC3CVI2_9PEZI</name>
<organism evidence="1 2">
    <name type="scientific">Coniosporium uncinatum</name>
    <dbReference type="NCBI Taxonomy" id="93489"/>
    <lineage>
        <taxon>Eukaryota</taxon>
        <taxon>Fungi</taxon>
        <taxon>Dikarya</taxon>
        <taxon>Ascomycota</taxon>
        <taxon>Pezizomycotina</taxon>
        <taxon>Dothideomycetes</taxon>
        <taxon>Dothideomycetes incertae sedis</taxon>
        <taxon>Coniosporium</taxon>
    </lineage>
</organism>
<comment type="caution">
    <text evidence="1">The sequence shown here is derived from an EMBL/GenBank/DDBJ whole genome shotgun (WGS) entry which is preliminary data.</text>
</comment>
<evidence type="ECO:0000313" key="2">
    <source>
        <dbReference type="Proteomes" id="UP001186974"/>
    </source>
</evidence>
<dbReference type="EMBL" id="JAWDJW010010838">
    <property type="protein sequence ID" value="KAK3045253.1"/>
    <property type="molecule type" value="Genomic_DNA"/>
</dbReference>
<gene>
    <name evidence="1" type="ORF">LTS18_014214</name>
</gene>
<reference evidence="1" key="1">
    <citation type="submission" date="2024-09" db="EMBL/GenBank/DDBJ databases">
        <title>Black Yeasts Isolated from many extreme environments.</title>
        <authorList>
            <person name="Coleine C."/>
            <person name="Stajich J.E."/>
            <person name="Selbmann L."/>
        </authorList>
    </citation>
    <scope>NUCLEOTIDE SEQUENCE</scope>
    <source>
        <strain evidence="1">CCFEE 5737</strain>
    </source>
</reference>
<protein>
    <submittedName>
        <fullName evidence="1">Uncharacterized protein</fullName>
    </submittedName>
</protein>
<proteinExistence type="predicted"/>
<evidence type="ECO:0000313" key="1">
    <source>
        <dbReference type="EMBL" id="KAK3045253.1"/>
    </source>
</evidence>
<feature type="non-terminal residue" evidence="1">
    <location>
        <position position="1"/>
    </location>
</feature>
<sequence>MFSSLSRTRRLRTQYQQPSMPPSPSTLDHFHCALVTGGGGGLGKALAAYFIKRGKKVIIAGRTESKLRAAAEEIGATAYYVLDTGDIASIAGFVQRLTQEHPDVDCLVNNAGVQRPLDANGMSADEFLEKADQEVDINVRGPMHLALRMLPHFKTHEGGAVVMNVSSVLGYIPTSVVNPVYNGTKAFVHFHTMNLRTQLKRDEDGRRIRVVEVVPPTVATDLHRERSDPDDNKKEKNEAALSVDEFVRDVVKGLDEGRETIGAGMGQGIVDRWNGEFGPDYEKAAGGGR</sequence>
<dbReference type="Proteomes" id="UP001186974">
    <property type="component" value="Unassembled WGS sequence"/>
</dbReference>
<accession>A0ACC3CVI2</accession>
<keyword evidence="2" id="KW-1185">Reference proteome</keyword>